<name>A3ALN7_ORYSJ</name>
<protein>
    <submittedName>
        <fullName evidence="2">Uncharacterized protein</fullName>
    </submittedName>
</protein>
<sequence>MDAAASATSSRPKRDSPRIPPNYVSLRDLQELRRKEREEEEEQEMQQRRREVEAAAADKAEEEWRGSSEKSRGGSAHGGCGDGEEGGWGDRGPWLWRTGMRRLRPARVEAAAKKMDMEIGVVAVAHRVAPSPSRSSHGAVKKMDGAVGVLAAPQSEAPLPLPPPRREDAAKKKGRAIRGDAVRKGADEAAATPASAFQGRPKPKEKGKVAAGTKQPTAPAETATASSPGGTPEEKRKSKGKKASGDQGTAPVTSDAPRAPAEAAGASSRGRDNPASRRNRKKGAVSNSPDGKAPQPAPISNSPAAELGGNRRSGGALGTNGETKPEPVAEKPPVVEAKSTAPAASVVVGPTRPPSIGGPRRQHAGVWVPKVVAIPGPSRHSVVSVRKNN</sequence>
<feature type="compositionally biased region" description="Basic and acidic residues" evidence="1">
    <location>
        <begin position="28"/>
        <end position="37"/>
    </location>
</feature>
<reference evidence="2" key="2">
    <citation type="submission" date="2008-12" db="EMBL/GenBank/DDBJ databases">
        <title>Improved gene annotation of the rice (Oryza sativa) genomes.</title>
        <authorList>
            <person name="Wang J."/>
            <person name="Li R."/>
            <person name="Fan W."/>
            <person name="Huang Q."/>
            <person name="Zhang J."/>
            <person name="Zhou Y."/>
            <person name="Hu Y."/>
            <person name="Zi S."/>
            <person name="Li J."/>
            <person name="Ni P."/>
            <person name="Zheng H."/>
            <person name="Zhang Y."/>
            <person name="Zhao M."/>
            <person name="Hao Q."/>
            <person name="McDermott J."/>
            <person name="Samudrala R."/>
            <person name="Kristiansen K."/>
            <person name="Wong G.K.-S."/>
        </authorList>
    </citation>
    <scope>NUCLEOTIDE SEQUENCE</scope>
</reference>
<feature type="compositionally biased region" description="Basic and acidic residues" evidence="1">
    <location>
        <begin position="45"/>
        <end position="72"/>
    </location>
</feature>
<feature type="compositionally biased region" description="Polar residues" evidence="1">
    <location>
        <begin position="1"/>
        <end position="10"/>
    </location>
</feature>
<dbReference type="EMBL" id="CM000140">
    <property type="protein sequence ID" value="EAZ28226.1"/>
    <property type="molecule type" value="Genomic_DNA"/>
</dbReference>
<feature type="region of interest" description="Disordered" evidence="1">
    <location>
        <begin position="1"/>
        <end position="95"/>
    </location>
</feature>
<feature type="region of interest" description="Disordered" evidence="1">
    <location>
        <begin position="151"/>
        <end position="362"/>
    </location>
</feature>
<feature type="compositionally biased region" description="Low complexity" evidence="1">
    <location>
        <begin position="254"/>
        <end position="268"/>
    </location>
</feature>
<evidence type="ECO:0000313" key="2">
    <source>
        <dbReference type="EMBL" id="EAZ28226.1"/>
    </source>
</evidence>
<organism evidence="2">
    <name type="scientific">Oryza sativa subsp. japonica</name>
    <name type="common">Rice</name>
    <dbReference type="NCBI Taxonomy" id="39947"/>
    <lineage>
        <taxon>Eukaryota</taxon>
        <taxon>Viridiplantae</taxon>
        <taxon>Streptophyta</taxon>
        <taxon>Embryophyta</taxon>
        <taxon>Tracheophyta</taxon>
        <taxon>Spermatophyta</taxon>
        <taxon>Magnoliopsida</taxon>
        <taxon>Liliopsida</taxon>
        <taxon>Poales</taxon>
        <taxon>Poaceae</taxon>
        <taxon>BOP clade</taxon>
        <taxon>Oryzoideae</taxon>
        <taxon>Oryzeae</taxon>
        <taxon>Oryzinae</taxon>
        <taxon>Oryza</taxon>
        <taxon>Oryza sativa</taxon>
    </lineage>
</organism>
<reference evidence="2" key="1">
    <citation type="journal article" date="2005" name="PLoS Biol.">
        <title>The genomes of Oryza sativa: a history of duplications.</title>
        <authorList>
            <person name="Yu J."/>
            <person name="Wang J."/>
            <person name="Lin W."/>
            <person name="Li S."/>
            <person name="Li H."/>
            <person name="Zhou J."/>
            <person name="Ni P."/>
            <person name="Dong W."/>
            <person name="Hu S."/>
            <person name="Zeng C."/>
            <person name="Zhang J."/>
            <person name="Zhang Y."/>
            <person name="Li R."/>
            <person name="Xu Z."/>
            <person name="Li S."/>
            <person name="Li X."/>
            <person name="Zheng H."/>
            <person name="Cong L."/>
            <person name="Lin L."/>
            <person name="Yin J."/>
            <person name="Geng J."/>
            <person name="Li G."/>
            <person name="Shi J."/>
            <person name="Liu J."/>
            <person name="Lv H."/>
            <person name="Li J."/>
            <person name="Wang J."/>
            <person name="Deng Y."/>
            <person name="Ran L."/>
            <person name="Shi X."/>
            <person name="Wang X."/>
            <person name="Wu Q."/>
            <person name="Li C."/>
            <person name="Ren X."/>
            <person name="Wang J."/>
            <person name="Wang X."/>
            <person name="Li D."/>
            <person name="Liu D."/>
            <person name="Zhang X."/>
            <person name="Ji Z."/>
            <person name="Zhao W."/>
            <person name="Sun Y."/>
            <person name="Zhang Z."/>
            <person name="Bao J."/>
            <person name="Han Y."/>
            <person name="Dong L."/>
            <person name="Ji J."/>
            <person name="Chen P."/>
            <person name="Wu S."/>
            <person name="Liu J."/>
            <person name="Xiao Y."/>
            <person name="Bu D."/>
            <person name="Tan J."/>
            <person name="Yang L."/>
            <person name="Ye C."/>
            <person name="Zhang J."/>
            <person name="Xu J."/>
            <person name="Zhou Y."/>
            <person name="Yu Y."/>
            <person name="Zhang B."/>
            <person name="Zhuang S."/>
            <person name="Wei H."/>
            <person name="Liu B."/>
            <person name="Lei M."/>
            <person name="Yu H."/>
            <person name="Li Y."/>
            <person name="Xu H."/>
            <person name="Wei S."/>
            <person name="He X."/>
            <person name="Fang L."/>
            <person name="Zhang Z."/>
            <person name="Zhang Y."/>
            <person name="Huang X."/>
            <person name="Su Z."/>
            <person name="Tong W."/>
            <person name="Li J."/>
            <person name="Tong Z."/>
            <person name="Li S."/>
            <person name="Ye J."/>
            <person name="Wang L."/>
            <person name="Fang L."/>
            <person name="Lei T."/>
            <person name="Chen C."/>
            <person name="Chen H."/>
            <person name="Xu Z."/>
            <person name="Li H."/>
            <person name="Huang H."/>
            <person name="Zhang F."/>
            <person name="Xu H."/>
            <person name="Li N."/>
            <person name="Zhao C."/>
            <person name="Li S."/>
            <person name="Dong L."/>
            <person name="Huang Y."/>
            <person name="Li L."/>
            <person name="Xi Y."/>
            <person name="Qi Q."/>
            <person name="Li W."/>
            <person name="Zhang B."/>
            <person name="Hu W."/>
            <person name="Zhang Y."/>
            <person name="Tian X."/>
            <person name="Jiao Y."/>
            <person name="Liang X."/>
            <person name="Jin J."/>
            <person name="Gao L."/>
            <person name="Zheng W."/>
            <person name="Hao B."/>
            <person name="Liu S."/>
            <person name="Wang W."/>
            <person name="Yuan L."/>
            <person name="Cao M."/>
            <person name="McDermott J."/>
            <person name="Samudrala R."/>
            <person name="Wang J."/>
            <person name="Wong G.K."/>
            <person name="Yang H."/>
        </authorList>
    </citation>
    <scope>NUCLEOTIDE SEQUENCE [LARGE SCALE GENOMIC DNA]</scope>
</reference>
<evidence type="ECO:0000256" key="1">
    <source>
        <dbReference type="SAM" id="MobiDB-lite"/>
    </source>
</evidence>
<dbReference type="AlphaFoldDB" id="A3ALN7"/>
<gene>
    <name evidence="2" type="ORF">OsJ_12196</name>
</gene>
<dbReference type="Proteomes" id="UP000007752">
    <property type="component" value="Chromosome 3"/>
</dbReference>
<proteinExistence type="predicted"/>
<accession>A3ALN7</accession>
<feature type="compositionally biased region" description="Low complexity" evidence="1">
    <location>
        <begin position="216"/>
        <end position="228"/>
    </location>
</feature>
<feature type="compositionally biased region" description="Basic and acidic residues" evidence="1">
    <location>
        <begin position="164"/>
        <end position="187"/>
    </location>
</feature>